<dbReference type="InterPro" id="IPR016181">
    <property type="entry name" value="Acyl_CoA_acyltransferase"/>
</dbReference>
<accession>F7Q0T1</accession>
<comment type="caution">
    <text evidence="2">The sequence shown here is derived from an EMBL/GenBank/DDBJ whole genome shotgun (WGS) entry which is preliminary data.</text>
</comment>
<dbReference type="InParanoid" id="F7Q0T1"/>
<keyword evidence="2" id="KW-0012">Acyltransferase</keyword>
<reference evidence="2 3" key="1">
    <citation type="journal article" date="2011" name="J. Bacteriol.">
        <title>Genome sequence of Haloplasma contractile, an unusual contractile bacterium from a deep-sea anoxic brine lake.</title>
        <authorList>
            <person name="Antunes A."/>
            <person name="Alam I."/>
            <person name="El Dorry H."/>
            <person name="Siam R."/>
            <person name="Robertson A."/>
            <person name="Bajic V.B."/>
            <person name="Stingl U."/>
        </authorList>
    </citation>
    <scope>NUCLEOTIDE SEQUENCE [LARGE SCALE GENOMIC DNA]</scope>
    <source>
        <strain evidence="2 3">SSD-17B</strain>
    </source>
</reference>
<keyword evidence="2" id="KW-0808">Transferase</keyword>
<dbReference type="PROSITE" id="PS51186">
    <property type="entry name" value="GNAT"/>
    <property type="match status" value="1"/>
</dbReference>
<reference evidence="2 3" key="2">
    <citation type="journal article" date="2013" name="PLoS ONE">
        <title>INDIGO - INtegrated Data Warehouse of MIcrobial GenOmes with Examples from the Red Sea Extremophiles.</title>
        <authorList>
            <person name="Alam I."/>
            <person name="Antunes A."/>
            <person name="Kamau A.A."/>
            <person name="Ba Alawi W."/>
            <person name="Kalkatawi M."/>
            <person name="Stingl U."/>
            <person name="Bajic V.B."/>
        </authorList>
    </citation>
    <scope>NUCLEOTIDE SEQUENCE [LARGE SCALE GENOMIC DNA]</scope>
    <source>
        <strain evidence="2 3">SSD-17B</strain>
    </source>
</reference>
<evidence type="ECO:0000259" key="1">
    <source>
        <dbReference type="PROSITE" id="PS51186"/>
    </source>
</evidence>
<dbReference type="RefSeq" id="WP_008827205.1">
    <property type="nucleotide sequence ID" value="NZ_AFNU02000012.1"/>
</dbReference>
<dbReference type="InterPro" id="IPR000182">
    <property type="entry name" value="GNAT_dom"/>
</dbReference>
<evidence type="ECO:0000313" key="2">
    <source>
        <dbReference type="EMBL" id="ERJ11305.1"/>
    </source>
</evidence>
<dbReference type="AlphaFoldDB" id="F7Q0T1"/>
<evidence type="ECO:0000313" key="3">
    <source>
        <dbReference type="Proteomes" id="UP000005707"/>
    </source>
</evidence>
<dbReference type="GO" id="GO:0046027">
    <property type="term" value="F:phospholipid:diacylglycerol acyltransferase activity"/>
    <property type="evidence" value="ECO:0007669"/>
    <property type="project" value="UniProtKB-EC"/>
</dbReference>
<dbReference type="CDD" id="cd04301">
    <property type="entry name" value="NAT_SF"/>
    <property type="match status" value="1"/>
</dbReference>
<dbReference type="OrthoDB" id="9810615at2"/>
<dbReference type="Pfam" id="PF13302">
    <property type="entry name" value="Acetyltransf_3"/>
    <property type="match status" value="1"/>
</dbReference>
<proteinExistence type="predicted"/>
<keyword evidence="3" id="KW-1185">Reference proteome</keyword>
<feature type="domain" description="N-acetyltransferase" evidence="1">
    <location>
        <begin position="22"/>
        <end position="169"/>
    </location>
</feature>
<dbReference type="eggNOG" id="COG3981">
    <property type="taxonomic scope" value="Bacteria"/>
</dbReference>
<gene>
    <name evidence="2" type="ORF">HLPCO_002607</name>
</gene>
<sequence length="169" mass="19646">MSELFLTEPSLKFQESMKTYALAYKKINDQHYFNKYIKALDHFQEYLNDLYNLSEGINLLKGDVTTSTYWMISKKEVVGVVRIRHQDVDCAGHIGYDISPTYRNKGYGYQILKLALKKSIEVGIDEVILTCNINNTVSKKIIEKNNGKLLGTIFDEEENDYLYKYCISR</sequence>
<dbReference type="Proteomes" id="UP000005707">
    <property type="component" value="Unassembled WGS sequence"/>
</dbReference>
<organism evidence="2 3">
    <name type="scientific">Haloplasma contractile SSD-17B</name>
    <dbReference type="NCBI Taxonomy" id="1033810"/>
    <lineage>
        <taxon>Bacteria</taxon>
        <taxon>Bacillati</taxon>
        <taxon>Mycoplasmatota</taxon>
        <taxon>Mollicutes</taxon>
        <taxon>Haloplasmatales</taxon>
        <taxon>Haloplasmataceae</taxon>
        <taxon>Haloplasma</taxon>
    </lineage>
</organism>
<dbReference type="EMBL" id="AFNU02000012">
    <property type="protein sequence ID" value="ERJ11305.1"/>
    <property type="molecule type" value="Genomic_DNA"/>
</dbReference>
<dbReference type="Gene3D" id="3.40.630.30">
    <property type="match status" value="1"/>
</dbReference>
<dbReference type="PANTHER" id="PTHR39173">
    <property type="entry name" value="ACETYLTRANSFERASE"/>
    <property type="match status" value="1"/>
</dbReference>
<dbReference type="EC" id="2.3.1.158" evidence="2"/>
<protein>
    <submittedName>
        <fullName evidence="2">Phospholipiddiacylglycerol acyltransferase protein</fullName>
        <ecNumber evidence="2">2.3.1.158</ecNumber>
    </submittedName>
</protein>
<dbReference type="SUPFAM" id="SSF55729">
    <property type="entry name" value="Acyl-CoA N-acyltransferases (Nat)"/>
    <property type="match status" value="1"/>
</dbReference>
<name>F7Q0T1_9MOLU</name>
<dbReference type="PANTHER" id="PTHR39173:SF1">
    <property type="entry name" value="ACETYLTRANSFERASE"/>
    <property type="match status" value="1"/>
</dbReference>
<dbReference type="STRING" id="1033810.HLPCO_002607"/>